<evidence type="ECO:0000256" key="3">
    <source>
        <dbReference type="ARBA" id="ARBA00023163"/>
    </source>
</evidence>
<keyword evidence="6" id="KW-1185">Reference proteome</keyword>
<comment type="caution">
    <text evidence="5">The sequence shown here is derived from an EMBL/GenBank/DDBJ whole genome shotgun (WGS) entry which is preliminary data.</text>
</comment>
<sequence>MQHNQTAISLPETLAQVWHHSGQLGASGPILPDGCRDLIVTEVEGQRLSWQVSKLFDEPHQPERITVKRMIGFRLKPGAQVNEPALLAALNGLKSWDQASICERLAEHTNLNNRVSEALGCIAEEQLPIAASAGALGVTLKTLQRTLARHTNRSPVYWRQLARIRKAARHIEAAENWADFALDNGFSDQAHMTREFQRWFGTSPMQFAANTGFKQQAQSVAFG</sequence>
<accession>A0A1I3W0F0</accession>
<proteinExistence type="predicted"/>
<evidence type="ECO:0000313" key="5">
    <source>
        <dbReference type="EMBL" id="SFK01084.1"/>
    </source>
</evidence>
<feature type="domain" description="HTH araC/xylS-type" evidence="4">
    <location>
        <begin position="113"/>
        <end position="210"/>
    </location>
</feature>
<evidence type="ECO:0000259" key="4">
    <source>
        <dbReference type="PROSITE" id="PS01124"/>
    </source>
</evidence>
<dbReference type="GO" id="GO:0003677">
    <property type="term" value="F:DNA binding"/>
    <property type="evidence" value="ECO:0007669"/>
    <property type="project" value="UniProtKB-KW"/>
</dbReference>
<dbReference type="RefSeq" id="WP_093516780.1">
    <property type="nucleotide sequence ID" value="NZ_FOSK01000001.1"/>
</dbReference>
<dbReference type="PANTHER" id="PTHR46796">
    <property type="entry name" value="HTH-TYPE TRANSCRIPTIONAL ACTIVATOR RHAS-RELATED"/>
    <property type="match status" value="1"/>
</dbReference>
<dbReference type="Gene3D" id="1.10.10.60">
    <property type="entry name" value="Homeodomain-like"/>
    <property type="match status" value="1"/>
</dbReference>
<dbReference type="Pfam" id="PF12833">
    <property type="entry name" value="HTH_18"/>
    <property type="match status" value="1"/>
</dbReference>
<dbReference type="SMART" id="SM00342">
    <property type="entry name" value="HTH_ARAC"/>
    <property type="match status" value="1"/>
</dbReference>
<organism evidence="5 6">
    <name type="scientific">Pseudovibrio ascidiaceicola</name>
    <dbReference type="NCBI Taxonomy" id="285279"/>
    <lineage>
        <taxon>Bacteria</taxon>
        <taxon>Pseudomonadati</taxon>
        <taxon>Pseudomonadota</taxon>
        <taxon>Alphaproteobacteria</taxon>
        <taxon>Hyphomicrobiales</taxon>
        <taxon>Stappiaceae</taxon>
        <taxon>Pseudovibrio</taxon>
    </lineage>
</organism>
<evidence type="ECO:0000313" key="6">
    <source>
        <dbReference type="Proteomes" id="UP000199598"/>
    </source>
</evidence>
<dbReference type="SUPFAM" id="SSF46689">
    <property type="entry name" value="Homeodomain-like"/>
    <property type="match status" value="1"/>
</dbReference>
<keyword evidence="2 5" id="KW-0238">DNA-binding</keyword>
<dbReference type="InterPro" id="IPR050204">
    <property type="entry name" value="AraC_XylS_family_regulators"/>
</dbReference>
<dbReference type="Proteomes" id="UP000199598">
    <property type="component" value="Unassembled WGS sequence"/>
</dbReference>
<dbReference type="EMBL" id="FOSK01000001">
    <property type="protein sequence ID" value="SFK01084.1"/>
    <property type="molecule type" value="Genomic_DNA"/>
</dbReference>
<protein>
    <submittedName>
        <fullName evidence="5">AraC-type DNA-binding protein</fullName>
    </submittedName>
</protein>
<keyword evidence="3" id="KW-0804">Transcription</keyword>
<evidence type="ECO:0000256" key="2">
    <source>
        <dbReference type="ARBA" id="ARBA00023125"/>
    </source>
</evidence>
<dbReference type="PROSITE" id="PS01124">
    <property type="entry name" value="HTH_ARAC_FAMILY_2"/>
    <property type="match status" value="1"/>
</dbReference>
<dbReference type="InterPro" id="IPR018060">
    <property type="entry name" value="HTH_AraC"/>
</dbReference>
<keyword evidence="1" id="KW-0805">Transcription regulation</keyword>
<dbReference type="InterPro" id="IPR009057">
    <property type="entry name" value="Homeodomain-like_sf"/>
</dbReference>
<name>A0A1I3W0F0_9HYPH</name>
<reference evidence="5 6" key="1">
    <citation type="submission" date="2016-10" db="EMBL/GenBank/DDBJ databases">
        <authorList>
            <person name="Varghese N."/>
            <person name="Submissions S."/>
        </authorList>
    </citation>
    <scope>NUCLEOTIDE SEQUENCE [LARGE SCALE GENOMIC DNA]</scope>
    <source>
        <strain evidence="5 6">DSM 16392</strain>
    </source>
</reference>
<gene>
    <name evidence="5" type="ORF">SAMN04488518_101747</name>
</gene>
<evidence type="ECO:0000256" key="1">
    <source>
        <dbReference type="ARBA" id="ARBA00023015"/>
    </source>
</evidence>